<gene>
    <name evidence="9" type="ORF">QR721_04590</name>
</gene>
<dbReference type="Pfam" id="PF03591">
    <property type="entry name" value="AzlC"/>
    <property type="match status" value="1"/>
</dbReference>
<organism evidence="9 10">
    <name type="scientific">Aciduricibacillus chroicocephali</name>
    <dbReference type="NCBI Taxonomy" id="3054939"/>
    <lineage>
        <taxon>Bacteria</taxon>
        <taxon>Bacillati</taxon>
        <taxon>Bacillota</taxon>
        <taxon>Bacilli</taxon>
        <taxon>Bacillales</taxon>
        <taxon>Bacillaceae</taxon>
        <taxon>Aciduricibacillus</taxon>
    </lineage>
</organism>
<keyword evidence="10" id="KW-1185">Reference proteome</keyword>
<accession>A0ABY9KXI0</accession>
<evidence type="ECO:0000256" key="8">
    <source>
        <dbReference type="SAM" id="Phobius"/>
    </source>
</evidence>
<evidence type="ECO:0000256" key="2">
    <source>
        <dbReference type="ARBA" id="ARBA00010735"/>
    </source>
</evidence>
<evidence type="ECO:0000256" key="4">
    <source>
        <dbReference type="ARBA" id="ARBA00022475"/>
    </source>
</evidence>
<feature type="transmembrane region" description="Helical" evidence="8">
    <location>
        <begin position="20"/>
        <end position="40"/>
    </location>
</feature>
<feature type="transmembrane region" description="Helical" evidence="8">
    <location>
        <begin position="47"/>
        <end position="66"/>
    </location>
</feature>
<sequence>MQQEKAIAGKASHMAKKGLAAGFPLVLSYVPVAIAFGVVARQSGMNVFDIVMMSVLVYAGAAQFMSVNMMNVGAGALEIVIATFVLNFRHFIMSFSFMNRLRHIEFSKKAPLTLLLTDETFAVSSIHKEEAKKEKGIIFYTVLILSAYISWIFGTIVGALLGDIIPPKLSESMGIALYAMFIGLLVPPVKKEIRLGIIAVIAMILNAFFSQFMASGWSIVLGTIIGGASGIFLIKEAKA</sequence>
<name>A0ABY9KXI0_9BACI</name>
<feature type="transmembrane region" description="Helical" evidence="8">
    <location>
        <begin position="137"/>
        <end position="162"/>
    </location>
</feature>
<evidence type="ECO:0000313" key="9">
    <source>
        <dbReference type="EMBL" id="WLV25493.1"/>
    </source>
</evidence>
<evidence type="ECO:0000256" key="7">
    <source>
        <dbReference type="ARBA" id="ARBA00023136"/>
    </source>
</evidence>
<evidence type="ECO:0000256" key="1">
    <source>
        <dbReference type="ARBA" id="ARBA00004651"/>
    </source>
</evidence>
<keyword evidence="3" id="KW-0813">Transport</keyword>
<evidence type="ECO:0000313" key="10">
    <source>
        <dbReference type="Proteomes" id="UP001180087"/>
    </source>
</evidence>
<evidence type="ECO:0000256" key="5">
    <source>
        <dbReference type="ARBA" id="ARBA00022692"/>
    </source>
</evidence>
<protein>
    <submittedName>
        <fullName evidence="9">AzlC family ABC transporter permease</fullName>
    </submittedName>
</protein>
<proteinExistence type="inferred from homology"/>
<feature type="transmembrane region" description="Helical" evidence="8">
    <location>
        <begin position="72"/>
        <end position="92"/>
    </location>
</feature>
<dbReference type="InterPro" id="IPR011606">
    <property type="entry name" value="Brnchd-chn_aa_trnsp_permease"/>
</dbReference>
<comment type="subcellular location">
    <subcellularLocation>
        <location evidence="1">Cell membrane</location>
        <topology evidence="1">Multi-pass membrane protein</topology>
    </subcellularLocation>
</comment>
<dbReference type="PANTHER" id="PTHR34979:SF1">
    <property type="entry name" value="INNER MEMBRANE PROTEIN YGAZ"/>
    <property type="match status" value="1"/>
</dbReference>
<feature type="transmembrane region" description="Helical" evidence="8">
    <location>
        <begin position="168"/>
        <end position="186"/>
    </location>
</feature>
<comment type="similarity">
    <text evidence="2">Belongs to the AzlC family.</text>
</comment>
<evidence type="ECO:0000256" key="6">
    <source>
        <dbReference type="ARBA" id="ARBA00022989"/>
    </source>
</evidence>
<dbReference type="RefSeq" id="WP_348029283.1">
    <property type="nucleotide sequence ID" value="NZ_CP129113.1"/>
</dbReference>
<keyword evidence="6 8" id="KW-1133">Transmembrane helix</keyword>
<dbReference type="PANTHER" id="PTHR34979">
    <property type="entry name" value="INNER MEMBRANE PROTEIN YGAZ"/>
    <property type="match status" value="1"/>
</dbReference>
<keyword evidence="4" id="KW-1003">Cell membrane</keyword>
<feature type="transmembrane region" description="Helical" evidence="8">
    <location>
        <begin position="215"/>
        <end position="234"/>
    </location>
</feature>
<evidence type="ECO:0000256" key="3">
    <source>
        <dbReference type="ARBA" id="ARBA00022448"/>
    </source>
</evidence>
<dbReference type="EMBL" id="CP129113">
    <property type="protein sequence ID" value="WLV25493.1"/>
    <property type="molecule type" value="Genomic_DNA"/>
</dbReference>
<feature type="transmembrane region" description="Helical" evidence="8">
    <location>
        <begin position="193"/>
        <end position="209"/>
    </location>
</feature>
<reference evidence="9" key="1">
    <citation type="submission" date="2023-06" db="EMBL/GenBank/DDBJ databases">
        <title>A Treasure from Seagulls: Isolation and Description of Aciduricobacillus qingdaonensis gen. nov., sp. nov., a Rare Obligately Uric Acid-utilizing Member in the Family Bacillaceae.</title>
        <authorList>
            <person name="Liu W."/>
            <person name="Wang B."/>
        </authorList>
    </citation>
    <scope>NUCLEOTIDE SEQUENCE</scope>
    <source>
        <strain evidence="9">44XB</strain>
    </source>
</reference>
<dbReference type="Proteomes" id="UP001180087">
    <property type="component" value="Chromosome"/>
</dbReference>
<keyword evidence="7 8" id="KW-0472">Membrane</keyword>
<keyword evidence="5 8" id="KW-0812">Transmembrane</keyword>